<gene>
    <name evidence="2" type="ORF">N482_06880</name>
</gene>
<feature type="transmembrane region" description="Helical" evidence="1">
    <location>
        <begin position="6"/>
        <end position="24"/>
    </location>
</feature>
<accession>A0A162AFI8</accession>
<dbReference type="RefSeq" id="WP_269202106.1">
    <property type="nucleotide sequence ID" value="NZ_AUXT01000143.1"/>
</dbReference>
<proteinExistence type="predicted"/>
<evidence type="ECO:0000256" key="1">
    <source>
        <dbReference type="SAM" id="Phobius"/>
    </source>
</evidence>
<dbReference type="AlphaFoldDB" id="A0A162AFI8"/>
<comment type="caution">
    <text evidence="2">The sequence shown here is derived from an EMBL/GenBank/DDBJ whole genome shotgun (WGS) entry which is preliminary data.</text>
</comment>
<evidence type="ECO:0000313" key="3">
    <source>
        <dbReference type="Proteomes" id="UP000076587"/>
    </source>
</evidence>
<dbReference type="Proteomes" id="UP000076587">
    <property type="component" value="Unassembled WGS sequence"/>
</dbReference>
<dbReference type="PATRIC" id="fig|1365253.3.peg.1625"/>
<keyword evidence="1" id="KW-0472">Membrane</keyword>
<evidence type="ECO:0000313" key="2">
    <source>
        <dbReference type="EMBL" id="KZN48853.1"/>
    </source>
</evidence>
<sequence length="43" mass="4531">MAEAQVSIESYVALFGAMFVVGIIPDLPSPPRPSLAAFVVVLQ</sequence>
<reference evidence="2 3" key="1">
    <citation type="submission" date="2013-07" db="EMBL/GenBank/DDBJ databases">
        <title>Comparative Genomic and Metabolomic Analysis of Twelve Strains of Pseudoalteromonas luteoviolacea.</title>
        <authorList>
            <person name="Vynne N.G."/>
            <person name="Mansson M."/>
            <person name="Gram L."/>
        </authorList>
    </citation>
    <scope>NUCLEOTIDE SEQUENCE [LARGE SCALE GENOMIC DNA]</scope>
    <source>
        <strain evidence="2 3">NCIMB 1942</strain>
    </source>
</reference>
<keyword evidence="1" id="KW-0812">Transmembrane</keyword>
<dbReference type="EMBL" id="AUXT01000143">
    <property type="protein sequence ID" value="KZN48853.1"/>
    <property type="molecule type" value="Genomic_DNA"/>
</dbReference>
<keyword evidence="1" id="KW-1133">Transmembrane helix</keyword>
<organism evidence="2 3">
    <name type="scientific">Pseudoalteromonas luteoviolacea NCIMB 1942</name>
    <dbReference type="NCBI Taxonomy" id="1365253"/>
    <lineage>
        <taxon>Bacteria</taxon>
        <taxon>Pseudomonadati</taxon>
        <taxon>Pseudomonadota</taxon>
        <taxon>Gammaproteobacteria</taxon>
        <taxon>Alteromonadales</taxon>
        <taxon>Pseudoalteromonadaceae</taxon>
        <taxon>Pseudoalteromonas</taxon>
    </lineage>
</organism>
<protein>
    <submittedName>
        <fullName evidence="2">Uncharacterized protein</fullName>
    </submittedName>
</protein>
<name>A0A162AFI8_9GAMM</name>